<gene>
    <name evidence="4" type="ORF">ACFS7Z_07550</name>
</gene>
<protein>
    <submittedName>
        <fullName evidence="4">NUDIX hydrolase</fullName>
        <ecNumber evidence="4">3.6.-.-</ecNumber>
    </submittedName>
</protein>
<dbReference type="SUPFAM" id="SSF55811">
    <property type="entry name" value="Nudix"/>
    <property type="match status" value="1"/>
</dbReference>
<evidence type="ECO:0000313" key="4">
    <source>
        <dbReference type="EMBL" id="MFD3000211.1"/>
    </source>
</evidence>
<proteinExistence type="inferred from homology"/>
<organism evidence="4 5">
    <name type="scientific">Pontibacter toksunensis</name>
    <dbReference type="NCBI Taxonomy" id="1332631"/>
    <lineage>
        <taxon>Bacteria</taxon>
        <taxon>Pseudomonadati</taxon>
        <taxon>Bacteroidota</taxon>
        <taxon>Cytophagia</taxon>
        <taxon>Cytophagales</taxon>
        <taxon>Hymenobacteraceae</taxon>
        <taxon>Pontibacter</taxon>
    </lineage>
</organism>
<dbReference type="InterPro" id="IPR051325">
    <property type="entry name" value="Nudix_hydrolase_domain"/>
</dbReference>
<dbReference type="RefSeq" id="WP_377482970.1">
    <property type="nucleotide sequence ID" value="NZ_JBHUOX010000004.1"/>
</dbReference>
<dbReference type="CDD" id="cd03673">
    <property type="entry name" value="NUDIX_Ap6A_hydrolase"/>
    <property type="match status" value="1"/>
</dbReference>
<dbReference type="PROSITE" id="PS51462">
    <property type="entry name" value="NUDIX"/>
    <property type="match status" value="1"/>
</dbReference>
<evidence type="ECO:0000259" key="3">
    <source>
        <dbReference type="PROSITE" id="PS51462"/>
    </source>
</evidence>
<dbReference type="GO" id="GO:0016787">
    <property type="term" value="F:hydrolase activity"/>
    <property type="evidence" value="ECO:0007669"/>
    <property type="project" value="UniProtKB-KW"/>
</dbReference>
<dbReference type="InterPro" id="IPR020476">
    <property type="entry name" value="Nudix_hydrolase"/>
</dbReference>
<dbReference type="EMBL" id="JBHUOX010000004">
    <property type="protein sequence ID" value="MFD3000211.1"/>
    <property type="molecule type" value="Genomic_DNA"/>
</dbReference>
<dbReference type="InterPro" id="IPR015797">
    <property type="entry name" value="NUDIX_hydrolase-like_dom_sf"/>
</dbReference>
<keyword evidence="1 2" id="KW-0378">Hydrolase</keyword>
<name>A0ABW6BRR1_9BACT</name>
<evidence type="ECO:0000256" key="2">
    <source>
        <dbReference type="RuleBase" id="RU003476"/>
    </source>
</evidence>
<dbReference type="InterPro" id="IPR020084">
    <property type="entry name" value="NUDIX_hydrolase_CS"/>
</dbReference>
<dbReference type="PRINTS" id="PR00502">
    <property type="entry name" value="NUDIXFAMILY"/>
</dbReference>
<comment type="similarity">
    <text evidence="2">Belongs to the Nudix hydrolase family.</text>
</comment>
<keyword evidence="5" id="KW-1185">Reference proteome</keyword>
<feature type="domain" description="Nudix hydrolase" evidence="3">
    <location>
        <begin position="1"/>
        <end position="154"/>
    </location>
</feature>
<comment type="caution">
    <text evidence="4">The sequence shown here is derived from an EMBL/GenBank/DDBJ whole genome shotgun (WGS) entry which is preliminary data.</text>
</comment>
<dbReference type="Gene3D" id="3.90.79.10">
    <property type="entry name" value="Nucleoside Triphosphate Pyrophosphohydrolase"/>
    <property type="match status" value="1"/>
</dbReference>
<sequence length="163" mass="18458">MPKEQLSLFPDNAPKRPTLEQVSSGGVAFRISSPGIEVALISVGPEKRWQLPKGLVDAGETPEVTAVREVREEAGIETELLQRIETIEYWYVGNKGRQRVRFHKFVHFFLLRYLSGQVQDHDREVNEARWVSIGEAITMLTFKTERQALEKAARLIKALQSGG</sequence>
<evidence type="ECO:0000313" key="5">
    <source>
        <dbReference type="Proteomes" id="UP001597641"/>
    </source>
</evidence>
<dbReference type="PANTHER" id="PTHR21340:SF0">
    <property type="entry name" value="BIS(5'-NUCLEOSYL)-TETRAPHOSPHATASE [ASYMMETRICAL]"/>
    <property type="match status" value="1"/>
</dbReference>
<dbReference type="PROSITE" id="PS00893">
    <property type="entry name" value="NUDIX_BOX"/>
    <property type="match status" value="1"/>
</dbReference>
<accession>A0ABW6BRR1</accession>
<dbReference type="Proteomes" id="UP001597641">
    <property type="component" value="Unassembled WGS sequence"/>
</dbReference>
<evidence type="ECO:0000256" key="1">
    <source>
        <dbReference type="ARBA" id="ARBA00022801"/>
    </source>
</evidence>
<dbReference type="EC" id="3.6.-.-" evidence="4"/>
<dbReference type="InterPro" id="IPR000086">
    <property type="entry name" value="NUDIX_hydrolase_dom"/>
</dbReference>
<dbReference type="Pfam" id="PF00293">
    <property type="entry name" value="NUDIX"/>
    <property type="match status" value="1"/>
</dbReference>
<reference evidence="5" key="1">
    <citation type="journal article" date="2019" name="Int. J. Syst. Evol. Microbiol.">
        <title>The Global Catalogue of Microorganisms (GCM) 10K type strain sequencing project: providing services to taxonomists for standard genome sequencing and annotation.</title>
        <authorList>
            <consortium name="The Broad Institute Genomics Platform"/>
            <consortium name="The Broad Institute Genome Sequencing Center for Infectious Disease"/>
            <person name="Wu L."/>
            <person name="Ma J."/>
        </authorList>
    </citation>
    <scope>NUCLEOTIDE SEQUENCE [LARGE SCALE GENOMIC DNA]</scope>
    <source>
        <strain evidence="5">KCTC 23984</strain>
    </source>
</reference>
<dbReference type="PANTHER" id="PTHR21340">
    <property type="entry name" value="DIADENOSINE 5,5-P1,P4-TETRAPHOSPHATE PYROPHOSPHOHYDROLASE MUTT"/>
    <property type="match status" value="1"/>
</dbReference>